<dbReference type="Pfam" id="PF26229">
    <property type="entry name" value="RESC9_M"/>
    <property type="match status" value="1"/>
</dbReference>
<dbReference type="Pfam" id="PF26228">
    <property type="entry name" value="RESC9_N"/>
    <property type="match status" value="1"/>
</dbReference>
<proteinExistence type="predicted"/>
<evidence type="ECO:0000313" key="5">
    <source>
        <dbReference type="Proteomes" id="UP000037923"/>
    </source>
</evidence>
<comment type="caution">
    <text evidence="4">The sequence shown here is derived from an EMBL/GenBank/DDBJ whole genome shotgun (WGS) entry which is preliminary data.</text>
</comment>
<evidence type="ECO:0000313" key="4">
    <source>
        <dbReference type="EMBL" id="KPA81172.1"/>
    </source>
</evidence>
<dbReference type="OMA" id="DHKYFFG"/>
<feature type="region of interest" description="Disordered" evidence="1">
    <location>
        <begin position="469"/>
        <end position="508"/>
    </location>
</feature>
<name>A0A0N0DW17_LEPPY</name>
<reference evidence="4 5" key="1">
    <citation type="submission" date="2015-07" db="EMBL/GenBank/DDBJ databases">
        <title>High-quality genome of monoxenous trypanosomatid Leptomonas pyrrhocoris.</title>
        <authorList>
            <person name="Flegontov P."/>
            <person name="Butenko A."/>
            <person name="Firsov S."/>
            <person name="Vlcek C."/>
            <person name="Logacheva M.D."/>
            <person name="Field M."/>
            <person name="Filatov D."/>
            <person name="Flegontova O."/>
            <person name="Gerasimov E."/>
            <person name="Jackson A.P."/>
            <person name="Kelly S."/>
            <person name="Opperdoes F."/>
            <person name="O'Reilly A."/>
            <person name="Votypka J."/>
            <person name="Yurchenko V."/>
            <person name="Lukes J."/>
        </authorList>
    </citation>
    <scope>NUCLEOTIDE SEQUENCE [LARGE SCALE GENOMIC DNA]</scope>
    <source>
        <strain evidence="4">H10</strain>
    </source>
</reference>
<feature type="compositionally biased region" description="Low complexity" evidence="1">
    <location>
        <begin position="477"/>
        <end position="497"/>
    </location>
</feature>
<gene>
    <name evidence="4" type="ORF">ABB37_04512</name>
</gene>
<accession>A0A0N0DW17</accession>
<dbReference type="GeneID" id="26904803"/>
<organism evidence="4 5">
    <name type="scientific">Leptomonas pyrrhocoris</name>
    <name type="common">Firebug parasite</name>
    <dbReference type="NCBI Taxonomy" id="157538"/>
    <lineage>
        <taxon>Eukaryota</taxon>
        <taxon>Discoba</taxon>
        <taxon>Euglenozoa</taxon>
        <taxon>Kinetoplastea</taxon>
        <taxon>Metakinetoplastina</taxon>
        <taxon>Trypanosomatida</taxon>
        <taxon>Trypanosomatidae</taxon>
        <taxon>Leishmaniinae</taxon>
        <taxon>Leptomonas</taxon>
    </lineage>
</organism>
<keyword evidence="5" id="KW-1185">Reference proteome</keyword>
<evidence type="ECO:0000259" key="3">
    <source>
        <dbReference type="Pfam" id="PF26229"/>
    </source>
</evidence>
<dbReference type="InterPro" id="IPR058797">
    <property type="entry name" value="RESC9_N"/>
</dbReference>
<dbReference type="AlphaFoldDB" id="A0A0N0DW17"/>
<dbReference type="VEuPathDB" id="TriTrypDB:LpyrH10_07_3190"/>
<protein>
    <submittedName>
        <fullName evidence="4">Putative mitochondrial mitochondrial RNA binding complex 1 subunit</fullName>
    </submittedName>
</protein>
<dbReference type="Proteomes" id="UP000037923">
    <property type="component" value="Unassembled WGS sequence"/>
</dbReference>
<dbReference type="EMBL" id="LGTL01000007">
    <property type="protein sequence ID" value="KPA81172.1"/>
    <property type="molecule type" value="Genomic_DNA"/>
</dbReference>
<dbReference type="RefSeq" id="XP_015659611.1">
    <property type="nucleotide sequence ID" value="XM_015802210.1"/>
</dbReference>
<feature type="domain" description="RESC9 N-terminal region" evidence="2">
    <location>
        <begin position="3"/>
        <end position="463"/>
    </location>
</feature>
<evidence type="ECO:0000256" key="1">
    <source>
        <dbReference type="SAM" id="MobiDB-lite"/>
    </source>
</evidence>
<evidence type="ECO:0000259" key="2">
    <source>
        <dbReference type="Pfam" id="PF26228"/>
    </source>
</evidence>
<feature type="domain" description="RESC9 middle region" evidence="3">
    <location>
        <begin position="504"/>
        <end position="629"/>
    </location>
</feature>
<dbReference type="OrthoDB" id="271374at2759"/>
<dbReference type="InterPro" id="IPR058798">
    <property type="entry name" value="RESC9_M"/>
</dbReference>
<sequence length="909" mass="99070">MEPHKLLALLSRTRKPIFAATEDVTRTTASLLALAPYLDAREIRETLPPLRKFARHNPALLHAALKETEVVPTVALHGRRLAMLARVVPTTKTDASAELWAVITSTTVSALAAQAWSPADFNVIVAHLRRQRSYDAALVDAVVSYVAAVLPDASPTDLPALISIVASLPEVTTHPAKLLDAAAERCAAVAEVLTPGAIGHICGQFNRTLCVNANAVVVFQEEADRCAEKGDAFTAVQLFCFVARHKAEHISTDALIWLMERLASEELDVASVESLCAAVAHLPHAARVALRQELTDFVSHVSSQTKELLSQVPVEQGGLRGSTDTEAVQVFVSHFLELSTALNDTEFQWPTEFREAADACADAVEPLQESLLSAESSPFGLMMRLLEGPTNKCKQLGSAMLREASSQCMSFPALQVFRFLLVMGDQKIHDPATMRYLRDQFAKTAADIPPVQLSTALRCLNVVTEREGGGKAKADDSSSVASSSAPAAGTSAPSATANGVVAGESEEEDDYEEERLAEFLRFCVEKARKHLSEGAPLRCVMSTVENLYHLGCRDAGYFDDVAAYIEVKRDAVTAEAESADAAAVVCLAFGAALLEQFPEVHEFLLDVVGRGVKGEAALSPTQWMKLHDPSSTLSPLTPQQQESWDIVEEMVRTRADDTAALRKLAERYLELLPQTRPDDHKYFFGVFEEKVLKEDKLLKQCLDAIVDSGKLCRLSAPTIAGMLQSLASVRFTYFASVKRFLSSITTEQWMSMEAAPLVQILCGMEKLSLRTPAVLRQIGARLSELCRFLTPLDTAMAIRAFQSLGLNDPPLLTKLVAHAAASAKRFDEASMTVLFSTPSIHRLMAAPAIAQPLLLQASVKIHSPHRREKISSWVRKSSLPRDLIESTTTRLQLPGKNAARNQNVTLRLT</sequence>